<dbReference type="AlphaFoldDB" id="A0A231VKE5"/>
<accession>A0A231VKE5</accession>
<comment type="caution">
    <text evidence="1">The sequence shown here is derived from an EMBL/GenBank/DDBJ whole genome shotgun (WGS) entry which is preliminary data.</text>
</comment>
<dbReference type="RefSeq" id="WP_094044464.1">
    <property type="nucleotide sequence ID" value="NZ_NKHD01000012.1"/>
</dbReference>
<dbReference type="EMBL" id="NKHD01000012">
    <property type="protein sequence ID" value="OXT08597.1"/>
    <property type="molecule type" value="Genomic_DNA"/>
</dbReference>
<gene>
    <name evidence="1" type="ORF">CE561_04700</name>
</gene>
<protein>
    <submittedName>
        <fullName evidence="1">Uncharacterized protein</fullName>
    </submittedName>
</protein>
<reference evidence="1 2" key="1">
    <citation type="submission" date="2017-06" db="EMBL/GenBank/DDBJ databases">
        <title>Isolation and characterization of a thermophilic and butanogenic Thermoanaerobacterium thermosaccharolyticum M5 capable of efficient degradation of hemicellulose.</title>
        <authorList>
            <person name="Xin F."/>
            <person name="Jiang Y."/>
        </authorList>
    </citation>
    <scope>NUCLEOTIDE SEQUENCE [LARGE SCALE GENOMIC DNA]</scope>
    <source>
        <strain evidence="1 2">M5</strain>
    </source>
</reference>
<name>A0A231VKE5_THETR</name>
<sequence length="136" mass="14838">MKMKLIKILTMGLAVMIFLGAGQYIFAKTTRTIGDYDTIVPGVGTWYSPAIEKANGSNGVNHNTSIGGGKTLLTAIAYGNNRITDEYALTPRSRVLIPYHTGENISGRKVRLQLNTPWNVLVDVEAHGTWSPDSED</sequence>
<organism evidence="1 2">
    <name type="scientific">Thermoanaerobacterium thermosaccharolyticum</name>
    <name type="common">Clostridium thermosaccharolyticum</name>
    <dbReference type="NCBI Taxonomy" id="1517"/>
    <lineage>
        <taxon>Bacteria</taxon>
        <taxon>Bacillati</taxon>
        <taxon>Bacillota</taxon>
        <taxon>Clostridia</taxon>
        <taxon>Thermoanaerobacterales</taxon>
        <taxon>Thermoanaerobacteraceae</taxon>
        <taxon>Thermoanaerobacterium</taxon>
    </lineage>
</organism>
<evidence type="ECO:0000313" key="1">
    <source>
        <dbReference type="EMBL" id="OXT08597.1"/>
    </source>
</evidence>
<proteinExistence type="predicted"/>
<evidence type="ECO:0000313" key="2">
    <source>
        <dbReference type="Proteomes" id="UP000215301"/>
    </source>
</evidence>
<dbReference type="Proteomes" id="UP000215301">
    <property type="component" value="Unassembled WGS sequence"/>
</dbReference>